<keyword evidence="11" id="KW-1185">Reference proteome</keyword>
<dbReference type="RefSeq" id="WP_107989454.1">
    <property type="nucleotide sequence ID" value="NZ_QAYG01000002.1"/>
</dbReference>
<dbReference type="GO" id="GO:0005886">
    <property type="term" value="C:plasma membrane"/>
    <property type="evidence" value="ECO:0007669"/>
    <property type="project" value="UniProtKB-SubCell"/>
</dbReference>
<feature type="compositionally biased region" description="Low complexity" evidence="8">
    <location>
        <begin position="136"/>
        <end position="160"/>
    </location>
</feature>
<evidence type="ECO:0000256" key="4">
    <source>
        <dbReference type="ARBA" id="ARBA00022692"/>
    </source>
</evidence>
<evidence type="ECO:0000256" key="7">
    <source>
        <dbReference type="RuleBase" id="RU003879"/>
    </source>
</evidence>
<feature type="region of interest" description="Disordered" evidence="8">
    <location>
        <begin position="134"/>
        <end position="160"/>
    </location>
</feature>
<evidence type="ECO:0000313" key="11">
    <source>
        <dbReference type="Proteomes" id="UP000244081"/>
    </source>
</evidence>
<dbReference type="AlphaFoldDB" id="A0A2T5VCX4"/>
<keyword evidence="5 9" id="KW-1133">Transmembrane helix</keyword>
<evidence type="ECO:0000256" key="1">
    <source>
        <dbReference type="ARBA" id="ARBA00004162"/>
    </source>
</evidence>
<dbReference type="GO" id="GO:0022857">
    <property type="term" value="F:transmembrane transporter activity"/>
    <property type="evidence" value="ECO:0007669"/>
    <property type="project" value="InterPro"/>
</dbReference>
<protein>
    <submittedName>
        <fullName evidence="10">Biopolymer transport protein ExbD</fullName>
    </submittedName>
</protein>
<evidence type="ECO:0000256" key="6">
    <source>
        <dbReference type="ARBA" id="ARBA00023136"/>
    </source>
</evidence>
<sequence length="160" mass="16527">MRMHEPMERARTDNTIALINVVFLMLIFFLFAGSVEPNDAHDVNPPDVSVERAKTDTGGALVILSDGTMTLRGKTIAPDALVATLTAGGEEERAQPLRIVADKSLPASALNGILVSAREAGRERIVLVARQAPGDAGAEATAQEGAATASAPEPGAGAGE</sequence>
<evidence type="ECO:0000256" key="3">
    <source>
        <dbReference type="ARBA" id="ARBA00022475"/>
    </source>
</evidence>
<evidence type="ECO:0000313" key="10">
    <source>
        <dbReference type="EMBL" id="PTW61609.1"/>
    </source>
</evidence>
<dbReference type="EMBL" id="QAYG01000002">
    <property type="protein sequence ID" value="PTW61609.1"/>
    <property type="molecule type" value="Genomic_DNA"/>
</dbReference>
<dbReference type="GO" id="GO:0015031">
    <property type="term" value="P:protein transport"/>
    <property type="evidence" value="ECO:0007669"/>
    <property type="project" value="UniProtKB-KW"/>
</dbReference>
<name>A0A2T5VCX4_9HYPH</name>
<feature type="transmembrane region" description="Helical" evidence="9">
    <location>
        <begin position="12"/>
        <end position="32"/>
    </location>
</feature>
<keyword evidence="3" id="KW-1003">Cell membrane</keyword>
<dbReference type="Gene3D" id="3.30.420.270">
    <property type="match status" value="1"/>
</dbReference>
<organism evidence="10 11">
    <name type="scientific">Breoghania corrubedonensis</name>
    <dbReference type="NCBI Taxonomy" id="665038"/>
    <lineage>
        <taxon>Bacteria</taxon>
        <taxon>Pseudomonadati</taxon>
        <taxon>Pseudomonadota</taxon>
        <taxon>Alphaproteobacteria</taxon>
        <taxon>Hyphomicrobiales</taxon>
        <taxon>Stappiaceae</taxon>
        <taxon>Breoghania</taxon>
    </lineage>
</organism>
<gene>
    <name evidence="10" type="ORF">C8N35_102324</name>
</gene>
<dbReference type="PANTHER" id="PTHR30558">
    <property type="entry name" value="EXBD MEMBRANE COMPONENT OF PMF-DRIVEN MACROMOLECULE IMPORT SYSTEM"/>
    <property type="match status" value="1"/>
</dbReference>
<evidence type="ECO:0000256" key="2">
    <source>
        <dbReference type="ARBA" id="ARBA00005811"/>
    </source>
</evidence>
<keyword evidence="6 9" id="KW-0472">Membrane</keyword>
<evidence type="ECO:0000256" key="5">
    <source>
        <dbReference type="ARBA" id="ARBA00022989"/>
    </source>
</evidence>
<comment type="subcellular location">
    <subcellularLocation>
        <location evidence="1">Cell membrane</location>
        <topology evidence="1">Single-pass membrane protein</topology>
    </subcellularLocation>
    <subcellularLocation>
        <location evidence="7">Cell membrane</location>
        <topology evidence="7">Single-pass type II membrane protein</topology>
    </subcellularLocation>
</comment>
<keyword evidence="7" id="KW-0813">Transport</keyword>
<comment type="similarity">
    <text evidence="2 7">Belongs to the ExbD/TolR family.</text>
</comment>
<accession>A0A2T5VCX4</accession>
<keyword evidence="4 7" id="KW-0812">Transmembrane</keyword>
<evidence type="ECO:0000256" key="8">
    <source>
        <dbReference type="SAM" id="MobiDB-lite"/>
    </source>
</evidence>
<proteinExistence type="inferred from homology"/>
<dbReference type="Proteomes" id="UP000244081">
    <property type="component" value="Unassembled WGS sequence"/>
</dbReference>
<dbReference type="Pfam" id="PF02472">
    <property type="entry name" value="ExbD"/>
    <property type="match status" value="1"/>
</dbReference>
<dbReference type="OrthoDB" id="8479787at2"/>
<dbReference type="InterPro" id="IPR003400">
    <property type="entry name" value="ExbD"/>
</dbReference>
<evidence type="ECO:0000256" key="9">
    <source>
        <dbReference type="SAM" id="Phobius"/>
    </source>
</evidence>
<comment type="caution">
    <text evidence="10">The sequence shown here is derived from an EMBL/GenBank/DDBJ whole genome shotgun (WGS) entry which is preliminary data.</text>
</comment>
<reference evidence="10 11" key="1">
    <citation type="submission" date="2018-04" db="EMBL/GenBank/DDBJ databases">
        <title>Genomic Encyclopedia of Archaeal and Bacterial Type Strains, Phase II (KMG-II): from individual species to whole genera.</title>
        <authorList>
            <person name="Goeker M."/>
        </authorList>
    </citation>
    <scope>NUCLEOTIDE SEQUENCE [LARGE SCALE GENOMIC DNA]</scope>
    <source>
        <strain evidence="10 11">DSM 23382</strain>
    </source>
</reference>
<keyword evidence="7" id="KW-0653">Protein transport</keyword>